<feature type="non-terminal residue" evidence="1">
    <location>
        <position position="1"/>
    </location>
</feature>
<evidence type="ECO:0000313" key="1">
    <source>
        <dbReference type="EMBL" id="KFM72365.1"/>
    </source>
</evidence>
<dbReference type="Proteomes" id="UP000054359">
    <property type="component" value="Unassembled WGS sequence"/>
</dbReference>
<reference evidence="1 2" key="1">
    <citation type="submission" date="2013-11" db="EMBL/GenBank/DDBJ databases">
        <title>Genome sequencing of Stegodyphus mimosarum.</title>
        <authorList>
            <person name="Bechsgaard J."/>
        </authorList>
    </citation>
    <scope>NUCLEOTIDE SEQUENCE [LARGE SCALE GENOMIC DNA]</scope>
</reference>
<dbReference type="EMBL" id="KK118157">
    <property type="protein sequence ID" value="KFM72365.1"/>
    <property type="molecule type" value="Genomic_DNA"/>
</dbReference>
<organism evidence="1 2">
    <name type="scientific">Stegodyphus mimosarum</name>
    <name type="common">African social velvet spider</name>
    <dbReference type="NCBI Taxonomy" id="407821"/>
    <lineage>
        <taxon>Eukaryota</taxon>
        <taxon>Metazoa</taxon>
        <taxon>Ecdysozoa</taxon>
        <taxon>Arthropoda</taxon>
        <taxon>Chelicerata</taxon>
        <taxon>Arachnida</taxon>
        <taxon>Araneae</taxon>
        <taxon>Araneomorphae</taxon>
        <taxon>Entelegynae</taxon>
        <taxon>Eresoidea</taxon>
        <taxon>Eresidae</taxon>
        <taxon>Stegodyphus</taxon>
    </lineage>
</organism>
<accession>A0A087U4S6</accession>
<gene>
    <name evidence="1" type="ORF">X975_03768</name>
</gene>
<keyword evidence="2" id="KW-1185">Reference proteome</keyword>
<dbReference type="AlphaFoldDB" id="A0A087U4S6"/>
<protein>
    <submittedName>
        <fullName evidence="1">Uncharacterized protein</fullName>
    </submittedName>
</protein>
<proteinExistence type="predicted"/>
<sequence>EIIPSRKKNVERRLIHLSREYLYDKKYFYLVVYVSPVKNQVEILGERYNSNERAKFAALPSLLQRPFTFTPVRILSVSLVEPVIFYNI</sequence>
<evidence type="ECO:0000313" key="2">
    <source>
        <dbReference type="Proteomes" id="UP000054359"/>
    </source>
</evidence>
<dbReference type="OrthoDB" id="348976at2759"/>
<feature type="non-terminal residue" evidence="1">
    <location>
        <position position="88"/>
    </location>
</feature>
<name>A0A087U4S6_STEMI</name>